<dbReference type="EMBL" id="QSCO01000014">
    <property type="protein sequence ID" value="RGY06092.1"/>
    <property type="molecule type" value="Genomic_DNA"/>
</dbReference>
<dbReference type="Proteomes" id="UP000284434">
    <property type="component" value="Unassembled WGS sequence"/>
</dbReference>
<name>A0A1Y3YJL3_9BACT</name>
<dbReference type="InterPro" id="IPR016169">
    <property type="entry name" value="FAD-bd_PCMH_sub2"/>
</dbReference>
<feature type="transmembrane region" description="Helical" evidence="11">
    <location>
        <begin position="22"/>
        <end position="48"/>
    </location>
</feature>
<proteinExistence type="inferred from homology"/>
<dbReference type="OMA" id="TIGRQHP"/>
<dbReference type="EMBL" id="QRYC01000006">
    <property type="protein sequence ID" value="RGU57187.1"/>
    <property type="molecule type" value="Genomic_DNA"/>
</dbReference>
<dbReference type="NCBIfam" id="TIGR03520">
    <property type="entry name" value="GldE"/>
    <property type="match status" value="1"/>
</dbReference>
<evidence type="ECO:0000256" key="5">
    <source>
        <dbReference type="ARBA" id="ARBA00022737"/>
    </source>
</evidence>
<feature type="transmembrane region" description="Helical" evidence="11">
    <location>
        <begin position="141"/>
        <end position="164"/>
    </location>
</feature>
<dbReference type="CDD" id="cd04590">
    <property type="entry name" value="CBS_pair_CorC_HlyC_assoc"/>
    <property type="match status" value="1"/>
</dbReference>
<dbReference type="Pfam" id="PF03471">
    <property type="entry name" value="CorC_HlyC"/>
    <property type="match status" value="1"/>
</dbReference>
<dbReference type="Gene3D" id="3.30.465.10">
    <property type="match status" value="1"/>
</dbReference>
<dbReference type="InterPro" id="IPR036318">
    <property type="entry name" value="FAD-bd_PCMH-like_sf"/>
</dbReference>
<dbReference type="SMART" id="SM01091">
    <property type="entry name" value="CorC_HlyC"/>
    <property type="match status" value="1"/>
</dbReference>
<evidence type="ECO:0000313" key="16">
    <source>
        <dbReference type="EMBL" id="RGV26327.1"/>
    </source>
</evidence>
<evidence type="ECO:0000313" key="17">
    <source>
        <dbReference type="EMBL" id="RGY06092.1"/>
    </source>
</evidence>
<dbReference type="PROSITE" id="PS51846">
    <property type="entry name" value="CNNM"/>
    <property type="match status" value="1"/>
</dbReference>
<feature type="transmembrane region" description="Helical" evidence="11">
    <location>
        <begin position="73"/>
        <end position="96"/>
    </location>
</feature>
<dbReference type="SUPFAM" id="SSF56176">
    <property type="entry name" value="FAD-binding/transporter-associated domain-like"/>
    <property type="match status" value="1"/>
</dbReference>
<dbReference type="Proteomes" id="UP001212263">
    <property type="component" value="Unassembled WGS sequence"/>
</dbReference>
<dbReference type="EMBL" id="JAQMRD010000038">
    <property type="protein sequence ID" value="MDB9224998.1"/>
    <property type="molecule type" value="Genomic_DNA"/>
</dbReference>
<dbReference type="InterPro" id="IPR044751">
    <property type="entry name" value="Ion_transp-like_CBS"/>
</dbReference>
<dbReference type="InterPro" id="IPR005170">
    <property type="entry name" value="Transptr-assoc_dom"/>
</dbReference>
<evidence type="ECO:0000256" key="9">
    <source>
        <dbReference type="PROSITE-ProRule" id="PRU00703"/>
    </source>
</evidence>
<evidence type="ECO:0000259" key="13">
    <source>
        <dbReference type="PROSITE" id="PS51846"/>
    </source>
</evidence>
<dbReference type="Pfam" id="PF01595">
    <property type="entry name" value="CNNM"/>
    <property type="match status" value="1"/>
</dbReference>
<keyword evidence="3" id="KW-1003">Cell membrane</keyword>
<dbReference type="FunFam" id="3.10.580.10:FF:000002">
    <property type="entry name" value="Magnesium/cobalt efflux protein CorC"/>
    <property type="match status" value="1"/>
</dbReference>
<evidence type="ECO:0000256" key="3">
    <source>
        <dbReference type="ARBA" id="ARBA00022475"/>
    </source>
</evidence>
<dbReference type="GO" id="GO:0050660">
    <property type="term" value="F:flavin adenine dinucleotide binding"/>
    <property type="evidence" value="ECO:0007669"/>
    <property type="project" value="InterPro"/>
</dbReference>
<evidence type="ECO:0000256" key="8">
    <source>
        <dbReference type="ARBA" id="ARBA00023136"/>
    </source>
</evidence>
<reference evidence="18 19" key="1">
    <citation type="submission" date="2018-08" db="EMBL/GenBank/DDBJ databases">
        <title>A genome reference for cultivated species of the human gut microbiota.</title>
        <authorList>
            <person name="Zou Y."/>
            <person name="Xue W."/>
            <person name="Luo G."/>
        </authorList>
    </citation>
    <scope>NUCLEOTIDE SEQUENCE [LARGE SCALE GENOMIC DNA]</scope>
    <source>
        <strain evidence="16 18">AF14-6AC</strain>
        <strain evidence="15 19">AF16-14</strain>
        <strain evidence="17 20">OF03-11</strain>
    </source>
</reference>
<dbReference type="GeneID" id="61273473"/>
<keyword evidence="5" id="KW-0677">Repeat</keyword>
<evidence type="ECO:0000313" key="19">
    <source>
        <dbReference type="Proteomes" id="UP000284243"/>
    </source>
</evidence>
<evidence type="ECO:0000256" key="11">
    <source>
        <dbReference type="SAM" id="Phobius"/>
    </source>
</evidence>
<evidence type="ECO:0000256" key="7">
    <source>
        <dbReference type="ARBA" id="ARBA00023122"/>
    </source>
</evidence>
<dbReference type="RefSeq" id="WP_013610568.1">
    <property type="nucleotide sequence ID" value="NZ_CABJFF010000005.1"/>
</dbReference>
<gene>
    <name evidence="17" type="primary">gldE</name>
    <name evidence="16" type="ORF">DWW24_10095</name>
    <name evidence="15" type="ORF">DWW57_06430</name>
    <name evidence="17" type="ORF">DXA53_11040</name>
    <name evidence="14" type="ORF">PN645_18645</name>
</gene>
<dbReference type="InterPro" id="IPR046342">
    <property type="entry name" value="CBS_dom_sf"/>
</dbReference>
<keyword evidence="6 10" id="KW-1133">Transmembrane helix</keyword>
<evidence type="ECO:0000313" key="20">
    <source>
        <dbReference type="Proteomes" id="UP000284434"/>
    </source>
</evidence>
<keyword evidence="4 10" id="KW-0812">Transmembrane</keyword>
<dbReference type="Proteomes" id="UP000283426">
    <property type="component" value="Unassembled WGS sequence"/>
</dbReference>
<dbReference type="InterPro" id="IPR000644">
    <property type="entry name" value="CBS_dom"/>
</dbReference>
<evidence type="ECO:0000256" key="6">
    <source>
        <dbReference type="ARBA" id="ARBA00022989"/>
    </source>
</evidence>
<organism evidence="17 20">
    <name type="scientific">Odoribacter splanchnicus</name>
    <dbReference type="NCBI Taxonomy" id="28118"/>
    <lineage>
        <taxon>Bacteria</taxon>
        <taxon>Pseudomonadati</taxon>
        <taxon>Bacteroidota</taxon>
        <taxon>Bacteroidia</taxon>
        <taxon>Bacteroidales</taxon>
        <taxon>Odoribacteraceae</taxon>
        <taxon>Odoribacter</taxon>
    </lineage>
</organism>
<comment type="caution">
    <text evidence="17">The sequence shown here is derived from an EMBL/GenBank/DDBJ whole genome shotgun (WGS) entry which is preliminary data.</text>
</comment>
<sequence length="431" mass="48690">METDAYDAAQSIFRGTFDLADIVFLIILLFLLLCSALASASEVAYFSLSPGELEKLKEKGYDKVANLHQKPNLLLSTILITNNFVNVGIVILSTYLVNSLFDFSGNPVLGFIIQVIGVTFIILLFGEIIPKLYANRSQVKMAIFMAGPLTFLTYLFRPLSTLLIRSTSLISKRMAKKDGLSMDQLSKALELTEDAEINDEKDILEGIVRFSNIAAIDIIRPRINIIALDIEDSFEVVKNVVIEHGYSRLPVYRENLDTIEGILYVKDLLAHLKEPQNFAWQSLIRPAYFVPETKKINDLLEEFQVKKVHMAIIVDEYGGTSGIVTMEDILEEIVGEINDEYDEKEETYTKLSNNTYIFEACTLLNDFIKIVDADPDSFKDIEGEADTLAGLILEIKGELPGKNDVITYQSHKFTILEVDNRRIKKIKYEKN</sequence>
<reference evidence="14" key="2">
    <citation type="submission" date="2023-01" db="EMBL/GenBank/DDBJ databases">
        <title>Human gut microbiome strain richness.</title>
        <authorList>
            <person name="Chen-Liaw A."/>
        </authorList>
    </citation>
    <scope>NUCLEOTIDE SEQUENCE</scope>
    <source>
        <strain evidence="14">RTP21484st1_B7_RTP21484_190118</strain>
    </source>
</reference>
<keyword evidence="7 9" id="KW-0129">CBS domain</keyword>
<feature type="domain" description="CNNM transmembrane" evidence="13">
    <location>
        <begin position="17"/>
        <end position="204"/>
    </location>
</feature>
<evidence type="ECO:0000256" key="10">
    <source>
        <dbReference type="PROSITE-ProRule" id="PRU01193"/>
    </source>
</evidence>
<feature type="domain" description="CBS" evidence="12">
    <location>
        <begin position="283"/>
        <end position="340"/>
    </location>
</feature>
<dbReference type="EMBL" id="QRYW01000019">
    <property type="protein sequence ID" value="RGV26327.1"/>
    <property type="molecule type" value="Genomic_DNA"/>
</dbReference>
<evidence type="ECO:0000256" key="2">
    <source>
        <dbReference type="ARBA" id="ARBA00006337"/>
    </source>
</evidence>
<dbReference type="SMART" id="SM00116">
    <property type="entry name" value="CBS"/>
    <property type="match status" value="2"/>
</dbReference>
<evidence type="ECO:0000313" key="15">
    <source>
        <dbReference type="EMBL" id="RGU57187.1"/>
    </source>
</evidence>
<comment type="similarity">
    <text evidence="2">Belongs to the UPF0053 family.</text>
</comment>
<comment type="subcellular location">
    <subcellularLocation>
        <location evidence="1">Cell membrane</location>
        <topology evidence="1">Multi-pass membrane protein</topology>
    </subcellularLocation>
</comment>
<evidence type="ECO:0000256" key="1">
    <source>
        <dbReference type="ARBA" id="ARBA00004651"/>
    </source>
</evidence>
<evidence type="ECO:0000313" key="18">
    <source>
        <dbReference type="Proteomes" id="UP000283426"/>
    </source>
</evidence>
<keyword evidence="8 10" id="KW-0472">Membrane</keyword>
<dbReference type="PANTHER" id="PTHR22777">
    <property type="entry name" value="HEMOLYSIN-RELATED"/>
    <property type="match status" value="1"/>
</dbReference>
<dbReference type="InterPro" id="IPR002550">
    <property type="entry name" value="CNNM"/>
</dbReference>
<dbReference type="PANTHER" id="PTHR22777:SF32">
    <property type="entry name" value="UPF0053 INNER MEMBRANE PROTEIN YFJD"/>
    <property type="match status" value="1"/>
</dbReference>
<evidence type="ECO:0000259" key="12">
    <source>
        <dbReference type="PROSITE" id="PS51371"/>
    </source>
</evidence>
<evidence type="ECO:0000313" key="14">
    <source>
        <dbReference type="EMBL" id="MDB9224998.1"/>
    </source>
</evidence>
<dbReference type="Proteomes" id="UP000284243">
    <property type="component" value="Unassembled WGS sequence"/>
</dbReference>
<dbReference type="AlphaFoldDB" id="A0A1Y3YJL3"/>
<feature type="domain" description="CBS" evidence="12">
    <location>
        <begin position="219"/>
        <end position="278"/>
    </location>
</feature>
<dbReference type="Gene3D" id="3.10.580.10">
    <property type="entry name" value="CBS-domain"/>
    <property type="match status" value="1"/>
</dbReference>
<evidence type="ECO:0000256" key="4">
    <source>
        <dbReference type="ARBA" id="ARBA00022692"/>
    </source>
</evidence>
<dbReference type="SUPFAM" id="SSF54631">
    <property type="entry name" value="CBS-domain pair"/>
    <property type="match status" value="1"/>
</dbReference>
<protein>
    <submittedName>
        <fullName evidence="17">Gliding motility-associated protein GldE</fullName>
    </submittedName>
</protein>
<dbReference type="Pfam" id="PF00571">
    <property type="entry name" value="CBS"/>
    <property type="match status" value="2"/>
</dbReference>
<dbReference type="InterPro" id="IPR019862">
    <property type="entry name" value="Motility-assoc_prot_GldE"/>
</dbReference>
<accession>A0A1Y3YJL3</accession>
<dbReference type="PROSITE" id="PS51371">
    <property type="entry name" value="CBS"/>
    <property type="match status" value="2"/>
</dbReference>
<feature type="transmembrane region" description="Helical" evidence="11">
    <location>
        <begin position="108"/>
        <end position="129"/>
    </location>
</feature>
<dbReference type="GO" id="GO:0005886">
    <property type="term" value="C:plasma membrane"/>
    <property type="evidence" value="ECO:0007669"/>
    <property type="project" value="UniProtKB-SubCell"/>
</dbReference>